<sequence length="153" mass="16436">MFHGPSPSHAHMLLNTGFSLDFVASGSMFGHGLYFDESSLIADGKTTADVGGPYDGLSAMVVCRATVGRTFVTAKPGVHDQMVKGGAYDSVCGQQERPNGDTYREFVFFHEGSVYPEFVFFYRRTGESGRKASEPACTTPTSAMSPAQEIMAA</sequence>
<feature type="compositionally biased region" description="Polar residues" evidence="1">
    <location>
        <begin position="136"/>
        <end position="145"/>
    </location>
</feature>
<dbReference type="EMBL" id="HBFQ01010337">
    <property type="protein sequence ID" value="CAD8832891.1"/>
    <property type="molecule type" value="Transcribed_RNA"/>
</dbReference>
<evidence type="ECO:0000313" key="2">
    <source>
        <dbReference type="EMBL" id="CAD8832891.1"/>
    </source>
</evidence>
<dbReference type="AlphaFoldDB" id="A0A7S0ZUK0"/>
<dbReference type="Gene3D" id="3.90.228.10">
    <property type="match status" value="1"/>
</dbReference>
<dbReference type="SUPFAM" id="SSF56399">
    <property type="entry name" value="ADP-ribosylation"/>
    <property type="match status" value="1"/>
</dbReference>
<gene>
    <name evidence="2" type="ORF">NSCI0253_LOCUS7239</name>
</gene>
<name>A0A7S0ZUK0_NOCSC</name>
<organism evidence="2">
    <name type="scientific">Noctiluca scintillans</name>
    <name type="common">Sea sparkle</name>
    <name type="synonym">Red tide dinoflagellate</name>
    <dbReference type="NCBI Taxonomy" id="2966"/>
    <lineage>
        <taxon>Eukaryota</taxon>
        <taxon>Sar</taxon>
        <taxon>Alveolata</taxon>
        <taxon>Dinophyceae</taxon>
        <taxon>Noctilucales</taxon>
        <taxon>Noctilucaceae</taxon>
        <taxon>Noctiluca</taxon>
    </lineage>
</organism>
<evidence type="ECO:0000256" key="1">
    <source>
        <dbReference type="SAM" id="MobiDB-lite"/>
    </source>
</evidence>
<accession>A0A7S0ZUK0</accession>
<reference evidence="2" key="1">
    <citation type="submission" date="2021-01" db="EMBL/GenBank/DDBJ databases">
        <authorList>
            <person name="Corre E."/>
            <person name="Pelletier E."/>
            <person name="Niang G."/>
            <person name="Scheremetjew M."/>
            <person name="Finn R."/>
            <person name="Kale V."/>
            <person name="Holt S."/>
            <person name="Cochrane G."/>
            <person name="Meng A."/>
            <person name="Brown T."/>
            <person name="Cohen L."/>
        </authorList>
    </citation>
    <scope>NUCLEOTIDE SEQUENCE</scope>
</reference>
<protein>
    <recommendedName>
        <fullName evidence="3">Poly [ADP-ribose] polymerase</fullName>
    </recommendedName>
</protein>
<proteinExistence type="predicted"/>
<evidence type="ECO:0008006" key="3">
    <source>
        <dbReference type="Google" id="ProtNLM"/>
    </source>
</evidence>
<feature type="region of interest" description="Disordered" evidence="1">
    <location>
        <begin position="130"/>
        <end position="153"/>
    </location>
</feature>